<evidence type="ECO:0000256" key="1">
    <source>
        <dbReference type="SAM" id="MobiDB-lite"/>
    </source>
</evidence>
<name>A0A9D4X319_PEA</name>
<proteinExistence type="predicted"/>
<feature type="region of interest" description="Disordered" evidence="1">
    <location>
        <begin position="192"/>
        <end position="235"/>
    </location>
</feature>
<sequence length="235" mass="25243">MDDYQDIITKKLGLPKYNKRLIGKFLTNMAVDKLIIQNSFRHSQILKQTQYFPTPATVSASGTSLSSGEISCLTFPPLGQVDGVEVQHESLGGYISSYSKQIEVHAAEVSFGATAQGVASILCAHGPEVERRIFTIWEAAYGLIPAKSSVVDLPEIIVVASPHTPSSRDSKLKQTQTGNALDAAERLARETESSLTLSSKLHPASSTFPSAQTHLSKQSCTRLPNSREALAGAAS</sequence>
<organism evidence="2 3">
    <name type="scientific">Pisum sativum</name>
    <name type="common">Garden pea</name>
    <name type="synonym">Lathyrus oleraceus</name>
    <dbReference type="NCBI Taxonomy" id="3888"/>
    <lineage>
        <taxon>Eukaryota</taxon>
        <taxon>Viridiplantae</taxon>
        <taxon>Streptophyta</taxon>
        <taxon>Embryophyta</taxon>
        <taxon>Tracheophyta</taxon>
        <taxon>Spermatophyta</taxon>
        <taxon>Magnoliopsida</taxon>
        <taxon>eudicotyledons</taxon>
        <taxon>Gunneridae</taxon>
        <taxon>Pentapetalae</taxon>
        <taxon>rosids</taxon>
        <taxon>fabids</taxon>
        <taxon>Fabales</taxon>
        <taxon>Fabaceae</taxon>
        <taxon>Papilionoideae</taxon>
        <taxon>50 kb inversion clade</taxon>
        <taxon>NPAAA clade</taxon>
        <taxon>Hologalegina</taxon>
        <taxon>IRL clade</taxon>
        <taxon>Fabeae</taxon>
        <taxon>Lathyrus</taxon>
    </lineage>
</organism>
<evidence type="ECO:0000313" key="3">
    <source>
        <dbReference type="Proteomes" id="UP001058974"/>
    </source>
</evidence>
<dbReference type="GO" id="GO:0042752">
    <property type="term" value="P:regulation of circadian rhythm"/>
    <property type="evidence" value="ECO:0007669"/>
    <property type="project" value="TreeGrafter"/>
</dbReference>
<dbReference type="Proteomes" id="UP001058974">
    <property type="component" value="Chromosome 5"/>
</dbReference>
<dbReference type="GO" id="GO:0006950">
    <property type="term" value="P:response to stress"/>
    <property type="evidence" value="ECO:0007669"/>
    <property type="project" value="TreeGrafter"/>
</dbReference>
<keyword evidence="3" id="KW-1185">Reference proteome</keyword>
<gene>
    <name evidence="2" type="ORF">KIW84_057380</name>
</gene>
<dbReference type="AlphaFoldDB" id="A0A9D4X319"/>
<evidence type="ECO:0000313" key="2">
    <source>
        <dbReference type="EMBL" id="KAI5412722.1"/>
    </source>
</evidence>
<feature type="compositionally biased region" description="Polar residues" evidence="1">
    <location>
        <begin position="204"/>
        <end position="224"/>
    </location>
</feature>
<comment type="caution">
    <text evidence="2">The sequence shown here is derived from an EMBL/GenBank/DDBJ whole genome shotgun (WGS) entry which is preliminary data.</text>
</comment>
<dbReference type="EMBL" id="JAMSHJ010000005">
    <property type="protein sequence ID" value="KAI5412722.1"/>
    <property type="molecule type" value="Genomic_DNA"/>
</dbReference>
<dbReference type="PANTHER" id="PTHR36319">
    <property type="entry name" value="PROTEIN GIGANTEA"/>
    <property type="match status" value="1"/>
</dbReference>
<accession>A0A9D4X319</accession>
<dbReference type="InterPro" id="IPR026211">
    <property type="entry name" value="GIGANTEA"/>
</dbReference>
<dbReference type="PANTHER" id="PTHR36319:SF1">
    <property type="entry name" value="PROTEIN GIGANTEA"/>
    <property type="match status" value="1"/>
</dbReference>
<dbReference type="Gramene" id="Psat05G0738000-T1">
    <property type="protein sequence ID" value="KAI5412722.1"/>
    <property type="gene ID" value="KIW84_057380"/>
</dbReference>
<dbReference type="GO" id="GO:0005634">
    <property type="term" value="C:nucleus"/>
    <property type="evidence" value="ECO:0007669"/>
    <property type="project" value="TreeGrafter"/>
</dbReference>
<reference evidence="2 3" key="1">
    <citation type="journal article" date="2022" name="Nat. Genet.">
        <title>Improved pea reference genome and pan-genome highlight genomic features and evolutionary characteristics.</title>
        <authorList>
            <person name="Yang T."/>
            <person name="Liu R."/>
            <person name="Luo Y."/>
            <person name="Hu S."/>
            <person name="Wang D."/>
            <person name="Wang C."/>
            <person name="Pandey M.K."/>
            <person name="Ge S."/>
            <person name="Xu Q."/>
            <person name="Li N."/>
            <person name="Li G."/>
            <person name="Huang Y."/>
            <person name="Saxena R.K."/>
            <person name="Ji Y."/>
            <person name="Li M."/>
            <person name="Yan X."/>
            <person name="He Y."/>
            <person name="Liu Y."/>
            <person name="Wang X."/>
            <person name="Xiang C."/>
            <person name="Varshney R.K."/>
            <person name="Ding H."/>
            <person name="Gao S."/>
            <person name="Zong X."/>
        </authorList>
    </citation>
    <scope>NUCLEOTIDE SEQUENCE [LARGE SCALE GENOMIC DNA]</scope>
    <source>
        <strain evidence="2 3">cv. Zhongwan 6</strain>
    </source>
</reference>
<protein>
    <submittedName>
        <fullName evidence="2">Uncharacterized protein</fullName>
    </submittedName>
</protein>
<dbReference type="GO" id="GO:0048586">
    <property type="term" value="P:regulation of long-day photoperiodism, flowering"/>
    <property type="evidence" value="ECO:0007669"/>
    <property type="project" value="TreeGrafter"/>
</dbReference>